<protein>
    <submittedName>
        <fullName evidence="1">Uncharacterized protein</fullName>
    </submittedName>
</protein>
<name>A0A1G4I9X3_TRYEQ</name>
<accession>A0A1G4I9X3</accession>
<organism evidence="1 2">
    <name type="scientific">Trypanosoma equiperdum</name>
    <dbReference type="NCBI Taxonomy" id="5694"/>
    <lineage>
        <taxon>Eukaryota</taxon>
        <taxon>Discoba</taxon>
        <taxon>Euglenozoa</taxon>
        <taxon>Kinetoplastea</taxon>
        <taxon>Metakinetoplastina</taxon>
        <taxon>Trypanosomatida</taxon>
        <taxon>Trypanosomatidae</taxon>
        <taxon>Trypanosoma</taxon>
    </lineage>
</organism>
<dbReference type="RefSeq" id="XP_067079912.1">
    <property type="nucleotide sequence ID" value="XM_067223811.1"/>
</dbReference>
<comment type="caution">
    <text evidence="1">The sequence shown here is derived from an EMBL/GenBank/DDBJ whole genome shotgun (WGS) entry which is preliminary data.</text>
</comment>
<dbReference type="EMBL" id="CZPT02001082">
    <property type="protein sequence ID" value="SCU68833.1"/>
    <property type="molecule type" value="Genomic_DNA"/>
</dbReference>
<evidence type="ECO:0000313" key="2">
    <source>
        <dbReference type="Proteomes" id="UP000195570"/>
    </source>
</evidence>
<sequence>MEWPSLGTGSMLYSKFAPDKIDWTRASRIADKPASRLHGTDAQSMLILLVEAPESDELAVTGTADDVGDDAASPVTSIRWQGLWHLISFLSGRLLVSRNVLAARGILFVVCCWTKRDGSRLLDSTLCLLLGCLATLAQKAVAKPSSSGPNCYLSFRGKSEKNIDTGRKQPPTPQSLNANRLRRLVKVETAMPASAQH</sequence>
<gene>
    <name evidence="1" type="ORF">TEOVI_000669600</name>
</gene>
<reference evidence="1" key="1">
    <citation type="submission" date="2016-09" db="EMBL/GenBank/DDBJ databases">
        <authorList>
            <person name="Hebert L."/>
            <person name="Moumen B."/>
        </authorList>
    </citation>
    <scope>NUCLEOTIDE SEQUENCE [LARGE SCALE GENOMIC DNA]</scope>
    <source>
        <strain evidence="1">OVI</strain>
    </source>
</reference>
<keyword evidence="2" id="KW-1185">Reference proteome</keyword>
<dbReference type="VEuPathDB" id="TriTrypDB:TEOVI_000669600"/>
<dbReference type="GeneID" id="92380630"/>
<dbReference type="AlphaFoldDB" id="A0A1G4I9X3"/>
<dbReference type="Proteomes" id="UP000195570">
    <property type="component" value="Unassembled WGS sequence"/>
</dbReference>
<evidence type="ECO:0000313" key="1">
    <source>
        <dbReference type="EMBL" id="SCU68833.1"/>
    </source>
</evidence>
<proteinExistence type="predicted"/>